<feature type="transmembrane region" description="Helical" evidence="2">
    <location>
        <begin position="110"/>
        <end position="129"/>
    </location>
</feature>
<dbReference type="Proteomes" id="UP000324897">
    <property type="component" value="Chromosome 2"/>
</dbReference>
<proteinExistence type="predicted"/>
<evidence type="ECO:0000256" key="1">
    <source>
        <dbReference type="SAM" id="Coils"/>
    </source>
</evidence>
<dbReference type="Gramene" id="TVU27243">
    <property type="protein sequence ID" value="TVU27243"/>
    <property type="gene ID" value="EJB05_29840"/>
</dbReference>
<evidence type="ECO:0000313" key="3">
    <source>
        <dbReference type="EMBL" id="TVU27243.1"/>
    </source>
</evidence>
<feature type="coiled-coil region" evidence="1">
    <location>
        <begin position="65"/>
        <end position="92"/>
    </location>
</feature>
<evidence type="ECO:0000256" key="2">
    <source>
        <dbReference type="SAM" id="Phobius"/>
    </source>
</evidence>
<name>A0A5J9UU23_9POAL</name>
<organism evidence="3 4">
    <name type="scientific">Eragrostis curvula</name>
    <name type="common">weeping love grass</name>
    <dbReference type="NCBI Taxonomy" id="38414"/>
    <lineage>
        <taxon>Eukaryota</taxon>
        <taxon>Viridiplantae</taxon>
        <taxon>Streptophyta</taxon>
        <taxon>Embryophyta</taxon>
        <taxon>Tracheophyta</taxon>
        <taxon>Spermatophyta</taxon>
        <taxon>Magnoliopsida</taxon>
        <taxon>Liliopsida</taxon>
        <taxon>Poales</taxon>
        <taxon>Poaceae</taxon>
        <taxon>PACMAD clade</taxon>
        <taxon>Chloridoideae</taxon>
        <taxon>Eragrostideae</taxon>
        <taxon>Eragrostidinae</taxon>
        <taxon>Eragrostis</taxon>
    </lineage>
</organism>
<dbReference type="EMBL" id="RWGY01000013">
    <property type="protein sequence ID" value="TVU27243.1"/>
    <property type="molecule type" value="Genomic_DNA"/>
</dbReference>
<keyword evidence="2" id="KW-0472">Membrane</keyword>
<reference evidence="3 4" key="1">
    <citation type="journal article" date="2019" name="Sci. Rep.">
        <title>A high-quality genome of Eragrostis curvula grass provides insights into Poaceae evolution and supports new strategies to enhance forage quality.</title>
        <authorList>
            <person name="Carballo J."/>
            <person name="Santos B.A.C.M."/>
            <person name="Zappacosta D."/>
            <person name="Garbus I."/>
            <person name="Selva J.P."/>
            <person name="Gallo C.A."/>
            <person name="Diaz A."/>
            <person name="Albertini E."/>
            <person name="Caccamo M."/>
            <person name="Echenique V."/>
        </authorList>
    </citation>
    <scope>NUCLEOTIDE SEQUENCE [LARGE SCALE GENOMIC DNA]</scope>
    <source>
        <strain evidence="4">cv. Victoria</strain>
        <tissue evidence="3">Leaf</tissue>
    </source>
</reference>
<comment type="caution">
    <text evidence="3">The sequence shown here is derived from an EMBL/GenBank/DDBJ whole genome shotgun (WGS) entry which is preliminary data.</text>
</comment>
<accession>A0A5J9UU23</accession>
<dbReference type="AlphaFoldDB" id="A0A5J9UU23"/>
<keyword evidence="2" id="KW-1133">Transmembrane helix</keyword>
<evidence type="ECO:0000313" key="4">
    <source>
        <dbReference type="Proteomes" id="UP000324897"/>
    </source>
</evidence>
<gene>
    <name evidence="3" type="ORF">EJB05_29840</name>
</gene>
<keyword evidence="4" id="KW-1185">Reference proteome</keyword>
<keyword evidence="2" id="KW-0812">Transmembrane</keyword>
<keyword evidence="1" id="KW-0175">Coiled coil</keyword>
<sequence length="130" mass="15221">MERDPTEAPELYCACGNRLRSQVSRTPRNYLRRYYACRVCHTWIWEDVLYRFVEAMVFYTHSSTISRLQDELNEARISLAEKDSKIDNLERILEECGGSCSQDTRSKNSLCYFVCKIAILLALAALWFAY</sequence>
<protein>
    <submittedName>
        <fullName evidence="3">Uncharacterized protein</fullName>
    </submittedName>
</protein>